<name>A0ABN9SJ27_9DINO</name>
<dbReference type="InterPro" id="IPR013657">
    <property type="entry name" value="SCL35B1-4/HUT1"/>
</dbReference>
<keyword evidence="2" id="KW-0813">Transport</keyword>
<feature type="transmembrane region" description="Helical" evidence="7">
    <location>
        <begin position="325"/>
        <end position="343"/>
    </location>
</feature>
<gene>
    <name evidence="8" type="ORF">PCOR1329_LOCUS29977</name>
</gene>
<sequence length="687" mass="74258">MELGARQAQGHPPVKGPASPEASPSEAEKEEESTKRVETVWKLLNLLYCVVSLNAAMLLWGISQEYVMTNDYSTKPGVVSKIPSSLFVVLCNRIASALFTGWVVRVHGQGLWVPGHMLAAKAAVSNGVSSWSQYKSLDYISFTLQTTTKSAKMLPVLLMSSWRGKSHTPVDYAETLVIVCALVVFGLETDGREGGGSTVWIGILLLCVLLFFDSCTPHLQDELFATHPEVTAVQATFAMSSVAAVGMFVILVLSGTIFECLRFISEHPDVMLHLFVLSLASTLTQYFISYTVKNFGPTVFTLIASTRQVIAVCISAALFRHEISPLASVAVALTFSMVIVRALRSFLMTKLEKAGRSRLRLLRFAPLLLCAIAIHVLHFSYGVAQEFLSVHSFGGQLFSFPQAKVSVNHCTAALVSFASLRARGLPVIGEGKSMRWTLLAGAAILGATTCQHMALSFISFETQTLMKTLKVVPVMLVGVLLGNRRYSAIDYIEGALITALAVFFVSDSDSEVDSHIGGERSIVLGILLMLGYVGLDSFTSNLQDYIYQKFSMDPAQVLFGMEAVSATGAILSFLVLGRPGAALAFLCRRHQVILHLSFLALSAAFGAYACAITVRLFGPAVFTLLMVSRQSLSQVVSVWFFHHPASSVHMLCLVAVAMVMLTSSLRRVSTQLAIGSPPSSPKSAGSP</sequence>
<keyword evidence="9" id="KW-1185">Reference proteome</keyword>
<evidence type="ECO:0000313" key="8">
    <source>
        <dbReference type="EMBL" id="CAK0831703.1"/>
    </source>
</evidence>
<feature type="transmembrane region" description="Helical" evidence="7">
    <location>
        <begin position="596"/>
        <end position="618"/>
    </location>
</feature>
<feature type="transmembrane region" description="Helical" evidence="7">
    <location>
        <begin position="364"/>
        <end position="384"/>
    </location>
</feature>
<accession>A0ABN9SJ27</accession>
<evidence type="ECO:0000313" key="9">
    <source>
        <dbReference type="Proteomes" id="UP001189429"/>
    </source>
</evidence>
<feature type="transmembrane region" description="Helical" evidence="7">
    <location>
        <begin position="199"/>
        <end position="216"/>
    </location>
</feature>
<feature type="transmembrane region" description="Helical" evidence="7">
    <location>
        <begin position="43"/>
        <end position="62"/>
    </location>
</feature>
<feature type="transmembrane region" description="Helical" evidence="7">
    <location>
        <begin position="555"/>
        <end position="576"/>
    </location>
</feature>
<comment type="subcellular location">
    <subcellularLocation>
        <location evidence="1">Membrane</location>
        <topology evidence="1">Multi-pass membrane protein</topology>
    </subcellularLocation>
</comment>
<evidence type="ECO:0000256" key="5">
    <source>
        <dbReference type="ARBA" id="ARBA00023136"/>
    </source>
</evidence>
<feature type="transmembrane region" description="Helical" evidence="7">
    <location>
        <begin position="270"/>
        <end position="288"/>
    </location>
</feature>
<evidence type="ECO:0000256" key="1">
    <source>
        <dbReference type="ARBA" id="ARBA00004141"/>
    </source>
</evidence>
<dbReference type="PANTHER" id="PTHR10778:SF13">
    <property type="entry name" value="ADENOSINE 3'-PHOSPHO 5'-PHOSPHOSULFATE TRANSPORTER 1"/>
    <property type="match status" value="1"/>
</dbReference>
<dbReference type="EMBL" id="CAUYUJ010011403">
    <property type="protein sequence ID" value="CAK0831703.1"/>
    <property type="molecule type" value="Genomic_DNA"/>
</dbReference>
<feature type="transmembrane region" description="Helical" evidence="7">
    <location>
        <begin position="638"/>
        <end position="661"/>
    </location>
</feature>
<feature type="transmembrane region" description="Helical" evidence="7">
    <location>
        <begin position="517"/>
        <end position="535"/>
    </location>
</feature>
<dbReference type="PANTHER" id="PTHR10778">
    <property type="entry name" value="SOLUTE CARRIER FAMILY 35 MEMBER B"/>
    <property type="match status" value="1"/>
</dbReference>
<dbReference type="Pfam" id="PF08449">
    <property type="entry name" value="UAA"/>
    <property type="match status" value="2"/>
</dbReference>
<evidence type="ECO:0000256" key="6">
    <source>
        <dbReference type="SAM" id="MobiDB-lite"/>
    </source>
</evidence>
<evidence type="ECO:0000256" key="2">
    <source>
        <dbReference type="ARBA" id="ARBA00022448"/>
    </source>
</evidence>
<reference evidence="8" key="1">
    <citation type="submission" date="2023-10" db="EMBL/GenBank/DDBJ databases">
        <authorList>
            <person name="Chen Y."/>
            <person name="Shah S."/>
            <person name="Dougan E. K."/>
            <person name="Thang M."/>
            <person name="Chan C."/>
        </authorList>
    </citation>
    <scope>NUCLEOTIDE SEQUENCE [LARGE SCALE GENOMIC DNA]</scope>
</reference>
<dbReference type="Proteomes" id="UP001189429">
    <property type="component" value="Unassembled WGS sequence"/>
</dbReference>
<evidence type="ECO:0000256" key="4">
    <source>
        <dbReference type="ARBA" id="ARBA00022989"/>
    </source>
</evidence>
<keyword evidence="3 7" id="KW-0812">Transmembrane</keyword>
<proteinExistence type="predicted"/>
<feature type="transmembrane region" description="Helical" evidence="7">
    <location>
        <begin position="436"/>
        <end position="458"/>
    </location>
</feature>
<evidence type="ECO:0000256" key="3">
    <source>
        <dbReference type="ARBA" id="ARBA00022692"/>
    </source>
</evidence>
<keyword evidence="4 7" id="KW-1133">Transmembrane helix</keyword>
<organism evidence="8 9">
    <name type="scientific">Prorocentrum cordatum</name>
    <dbReference type="NCBI Taxonomy" id="2364126"/>
    <lineage>
        <taxon>Eukaryota</taxon>
        <taxon>Sar</taxon>
        <taxon>Alveolata</taxon>
        <taxon>Dinophyceae</taxon>
        <taxon>Prorocentrales</taxon>
        <taxon>Prorocentraceae</taxon>
        <taxon>Prorocentrum</taxon>
    </lineage>
</organism>
<evidence type="ECO:0000256" key="7">
    <source>
        <dbReference type="SAM" id="Phobius"/>
    </source>
</evidence>
<comment type="caution">
    <text evidence="8">The sequence shown here is derived from an EMBL/GenBank/DDBJ whole genome shotgun (WGS) entry which is preliminary data.</text>
</comment>
<keyword evidence="5 7" id="KW-0472">Membrane</keyword>
<feature type="transmembrane region" description="Helical" evidence="7">
    <location>
        <begin position="169"/>
        <end position="187"/>
    </location>
</feature>
<feature type="transmembrane region" description="Helical" evidence="7">
    <location>
        <begin position="237"/>
        <end position="258"/>
    </location>
</feature>
<protein>
    <submittedName>
        <fullName evidence="8">Uncharacterized protein</fullName>
    </submittedName>
</protein>
<feature type="region of interest" description="Disordered" evidence="6">
    <location>
        <begin position="1"/>
        <end position="33"/>
    </location>
</feature>